<dbReference type="GO" id="GO:0042597">
    <property type="term" value="C:periplasmic space"/>
    <property type="evidence" value="ECO:0007669"/>
    <property type="project" value="InterPro"/>
</dbReference>
<feature type="domain" description="Transglycosylase SLT" evidence="4">
    <location>
        <begin position="489"/>
        <end position="591"/>
    </location>
</feature>
<dbReference type="InterPro" id="IPR037061">
    <property type="entry name" value="Lytic_TGlycoase_superhlx_L_sf"/>
</dbReference>
<dbReference type="CDD" id="cd13401">
    <property type="entry name" value="Slt70-like"/>
    <property type="match status" value="1"/>
</dbReference>
<evidence type="ECO:0000256" key="3">
    <source>
        <dbReference type="SAM" id="SignalP"/>
    </source>
</evidence>
<dbReference type="PANTHER" id="PTHR37423">
    <property type="entry name" value="SOLUBLE LYTIC MUREIN TRANSGLYCOSYLASE-RELATED"/>
    <property type="match status" value="1"/>
</dbReference>
<dbReference type="InterPro" id="IPR023346">
    <property type="entry name" value="Lysozyme-like_dom_sf"/>
</dbReference>
<dbReference type="SUPFAM" id="SSF48435">
    <property type="entry name" value="Bacterial muramidases"/>
    <property type="match status" value="1"/>
</dbReference>
<dbReference type="SUPFAM" id="SSF53955">
    <property type="entry name" value="Lysozyme-like"/>
    <property type="match status" value="1"/>
</dbReference>
<evidence type="ECO:0000313" key="7">
    <source>
        <dbReference type="Proteomes" id="UP000321192"/>
    </source>
</evidence>
<dbReference type="PANTHER" id="PTHR37423:SF5">
    <property type="entry name" value="SOLUBLE LYTIC MUREIN TRANSGLYCOSYLASE"/>
    <property type="match status" value="1"/>
</dbReference>
<reference evidence="6 7" key="1">
    <citation type="submission" date="2018-09" db="EMBL/GenBank/DDBJ databases">
        <title>Metagenome Assembled Genomes from an Advanced Water Purification Facility.</title>
        <authorList>
            <person name="Stamps B.W."/>
            <person name="Spear J.R."/>
        </authorList>
    </citation>
    <scope>NUCLEOTIDE SEQUENCE [LARGE SCALE GENOMIC DNA]</scope>
    <source>
        <strain evidence="6">Bin_27_1</strain>
    </source>
</reference>
<organism evidence="6 7">
    <name type="scientific">Thauera aminoaromatica</name>
    <dbReference type="NCBI Taxonomy" id="164330"/>
    <lineage>
        <taxon>Bacteria</taxon>
        <taxon>Pseudomonadati</taxon>
        <taxon>Pseudomonadota</taxon>
        <taxon>Betaproteobacteria</taxon>
        <taxon>Rhodocyclales</taxon>
        <taxon>Zoogloeaceae</taxon>
        <taxon>Thauera</taxon>
    </lineage>
</organism>
<evidence type="ECO:0000259" key="5">
    <source>
        <dbReference type="Pfam" id="PF14718"/>
    </source>
</evidence>
<protein>
    <submittedName>
        <fullName evidence="6">Transglycosylase</fullName>
    </submittedName>
</protein>
<dbReference type="GO" id="GO:0004553">
    <property type="term" value="F:hydrolase activity, hydrolyzing O-glycosyl compounds"/>
    <property type="evidence" value="ECO:0007669"/>
    <property type="project" value="InterPro"/>
</dbReference>
<evidence type="ECO:0000256" key="2">
    <source>
        <dbReference type="ARBA" id="ARBA00022729"/>
    </source>
</evidence>
<dbReference type="Pfam" id="PF01464">
    <property type="entry name" value="SLT"/>
    <property type="match status" value="1"/>
</dbReference>
<dbReference type="Pfam" id="PF14718">
    <property type="entry name" value="SLT_L"/>
    <property type="match status" value="1"/>
</dbReference>
<evidence type="ECO:0000256" key="1">
    <source>
        <dbReference type="ARBA" id="ARBA00007734"/>
    </source>
</evidence>
<gene>
    <name evidence="6" type="ORF">E6Q80_23005</name>
</gene>
<feature type="signal peptide" evidence="3">
    <location>
        <begin position="1"/>
        <end position="22"/>
    </location>
</feature>
<feature type="chain" id="PRO_5023082810" evidence="3">
    <location>
        <begin position="23"/>
        <end position="647"/>
    </location>
</feature>
<sequence>MKKALVAALTAATFLAPAGAFAQIGGESGDGRIVAAREALRKGDRSTLERLAAVREAHPLDAYPRYWLLINRLARAEEPVPVAALQAFLAEEAGSNLAERLRADWLRRLARDGDWRGFLAVYADLRSPDAELRCNAWSARVLTGERSVFAELAREWDTLADADPTCDTPLRAAVDSGAVDEERVWWRIRRQIDTRKPEAALASLSLLPAGNAPAHADLAQAIRSPAPWLDRLQPNFAVSRAGRELALAALVRLAREDVSAARLRLLRIQDRLGAAERNYAHLALGMHAALDRLPEASALYAAAGDIETTAQQRAWRVRAALRIGDWHAVREAIEAMPADEREAADWIYWLGRAHAAAGRRDAAESLYVRIAGEPHFYGMLAREELGEAFPPPPATAPLPRAKLEEAERDPGLQRALALYRLELRTEALREWVWGVRERDEQFRLAAAHLALRNELYDRAINTAELANPRSNFELRFLTPYRDLIEPQVRAQGLDLGWVYGLMRQESRFVVPARSSVGAQGLMQVMPATGKWVADRIGLAGYNQRLLTDPETNVLLGTSYMRLILEGLDAHPVLASAGYNAGPGRARRWRDAAALEGAIYTETIPFDETRDYVKKVLANAVIYAAMLEKRPQSLKARLGTIAPGAASE</sequence>
<dbReference type="InterPro" id="IPR008258">
    <property type="entry name" value="Transglycosylase_SLT_dom_1"/>
</dbReference>
<dbReference type="Proteomes" id="UP000321192">
    <property type="component" value="Unassembled WGS sequence"/>
</dbReference>
<name>A0A5C7S4F9_THASP</name>
<evidence type="ECO:0000313" key="6">
    <source>
        <dbReference type="EMBL" id="TXH78309.1"/>
    </source>
</evidence>
<evidence type="ECO:0000259" key="4">
    <source>
        <dbReference type="Pfam" id="PF01464"/>
    </source>
</evidence>
<comment type="similarity">
    <text evidence="1">Belongs to the transglycosylase Slt family.</text>
</comment>
<dbReference type="Gene3D" id="1.25.20.10">
    <property type="entry name" value="Bacterial muramidases"/>
    <property type="match status" value="1"/>
</dbReference>
<accession>A0A5C7S4F9</accession>
<dbReference type="Gene3D" id="1.10.1240.20">
    <property type="entry name" value="Lytic transglycosylase, superhelical linker domain"/>
    <property type="match status" value="1"/>
</dbReference>
<comment type="caution">
    <text evidence="6">The sequence shown here is derived from an EMBL/GenBank/DDBJ whole genome shotgun (WGS) entry which is preliminary data.</text>
</comment>
<dbReference type="InterPro" id="IPR012289">
    <property type="entry name" value="Lytic_TGlycosylase_superhlx_L"/>
</dbReference>
<feature type="domain" description="Lytic transglycosylase superhelical linker" evidence="5">
    <location>
        <begin position="407"/>
        <end position="462"/>
    </location>
</feature>
<dbReference type="InterPro" id="IPR008939">
    <property type="entry name" value="Lytic_TGlycosylase_superhlx_U"/>
</dbReference>
<dbReference type="AlphaFoldDB" id="A0A5C7S4F9"/>
<keyword evidence="2 3" id="KW-0732">Signal</keyword>
<proteinExistence type="inferred from homology"/>
<dbReference type="Gene3D" id="1.10.530.10">
    <property type="match status" value="1"/>
</dbReference>
<dbReference type="RefSeq" id="WP_276662694.1">
    <property type="nucleotide sequence ID" value="NZ_SSFD01000394.1"/>
</dbReference>
<dbReference type="EMBL" id="SSFD01000394">
    <property type="protein sequence ID" value="TXH78309.1"/>
    <property type="molecule type" value="Genomic_DNA"/>
</dbReference>